<evidence type="ECO:0000313" key="13">
    <source>
        <dbReference type="Proteomes" id="UP000807469"/>
    </source>
</evidence>
<proteinExistence type="inferred from homology"/>
<dbReference type="Proteomes" id="UP000807469">
    <property type="component" value="Unassembled WGS sequence"/>
</dbReference>
<feature type="domain" description="CSC1/OSCA1-like N-terminal transmembrane" evidence="10">
    <location>
        <begin position="29"/>
        <end position="177"/>
    </location>
</feature>
<reference evidence="12" key="1">
    <citation type="submission" date="2020-11" db="EMBL/GenBank/DDBJ databases">
        <authorList>
            <consortium name="DOE Joint Genome Institute"/>
            <person name="Ahrendt S."/>
            <person name="Riley R."/>
            <person name="Andreopoulos W."/>
            <person name="Labutti K."/>
            <person name="Pangilinan J."/>
            <person name="Ruiz-Duenas F.J."/>
            <person name="Barrasa J.M."/>
            <person name="Sanchez-Garcia M."/>
            <person name="Camarero S."/>
            <person name="Miyauchi S."/>
            <person name="Serrano A."/>
            <person name="Linde D."/>
            <person name="Babiker R."/>
            <person name="Drula E."/>
            <person name="Ayuso-Fernandez I."/>
            <person name="Pacheco R."/>
            <person name="Padilla G."/>
            <person name="Ferreira P."/>
            <person name="Barriuso J."/>
            <person name="Kellner H."/>
            <person name="Castanera R."/>
            <person name="Alfaro M."/>
            <person name="Ramirez L."/>
            <person name="Pisabarro A.G."/>
            <person name="Kuo A."/>
            <person name="Tritt A."/>
            <person name="Lipzen A."/>
            <person name="He G."/>
            <person name="Yan M."/>
            <person name="Ng V."/>
            <person name="Cullen D."/>
            <person name="Martin F."/>
            <person name="Rosso M.-N."/>
            <person name="Henrissat B."/>
            <person name="Hibbett D."/>
            <person name="Martinez A.T."/>
            <person name="Grigoriev I.V."/>
        </authorList>
    </citation>
    <scope>NUCLEOTIDE SEQUENCE</scope>
    <source>
        <strain evidence="12">CIRM-BRFM 674</strain>
    </source>
</reference>
<comment type="caution">
    <text evidence="12">The sequence shown here is derived from an EMBL/GenBank/DDBJ whole genome shotgun (WGS) entry which is preliminary data.</text>
</comment>
<feature type="transmembrane region" description="Helical" evidence="8">
    <location>
        <begin position="473"/>
        <end position="501"/>
    </location>
</feature>
<feature type="transmembrane region" description="Helical" evidence="8">
    <location>
        <begin position="672"/>
        <end position="692"/>
    </location>
</feature>
<dbReference type="InterPro" id="IPR032880">
    <property type="entry name" value="CSC1/OSCA1-like_N"/>
</dbReference>
<feature type="domain" description="CSC1/OSCA1-like cytosolic" evidence="11">
    <location>
        <begin position="202"/>
        <end position="364"/>
    </location>
</feature>
<evidence type="ECO:0000256" key="6">
    <source>
        <dbReference type="ARBA" id="ARBA00023136"/>
    </source>
</evidence>
<evidence type="ECO:0000259" key="11">
    <source>
        <dbReference type="Pfam" id="PF14703"/>
    </source>
</evidence>
<evidence type="ECO:0000256" key="8">
    <source>
        <dbReference type="SAM" id="Phobius"/>
    </source>
</evidence>
<dbReference type="EMBL" id="MU155132">
    <property type="protein sequence ID" value="KAF9485981.1"/>
    <property type="molecule type" value="Genomic_DNA"/>
</dbReference>
<gene>
    <name evidence="12" type="ORF">BDN70DRAFT_870463</name>
</gene>
<dbReference type="InterPro" id="IPR045122">
    <property type="entry name" value="Csc1-like"/>
</dbReference>
<sequence length="1006" mass="114796">MAIHLKSRIDASGVQALLNSTQSLEPKAVGIQVLVMIVLSVLTVFTFNTLRPNNETVYEPKTKYHANGKHPPRISDHCCGWVAPLVYSDEIELVDKIGLDAVTFLRFMRLMRWLLTLTAIITCGVLIPLDFTYNISVKPIGYNILTAMTIQDVHGVRLWAHIGVVYVVTAILASFVLHHWRVIYRLRNEWFRSPEYQRLFYARTLCITDIPERRRSNAGLYGIFDGMQLPYPVTSVHIGKHVGHLPELIDRHNQLVEEFEKVLQNHLQGKNPTGRPVITVEGWCGIGTRRVDAIAYYTAKLQHSEAVVQQYRAQVELREPENYGFATIASIPLAHAAARELKGKHPKGLTIKLAPNPHDIFWNNMGLSKGERQFRKISGFLLLYTFCFLSLIPLFPVASLANLDAIATSGYIPFLKSWIQASPATYTLISGLIPPIIANIFASFIPILMRWLSKYMGATTHTALDRIFIARYFGFLFISQLVFFSVIGVLFNSILEIIIAIENQNGKSSLNTVFDNLNKLPARLTRTYVQQSSFWLKWYPLRGFLIIFDLSQLSELIYLSLKNRISGRTPRDIRESSKPPAFSYGIHYSNLLFMGLIGLLFAPVAPLISLAAAIIFWLCTWVYKYQLMYKFITRVESGGRAWNVVINRLLFSAMFMQVVIFITIALQVQFKSLQFLATIPPLLFMLIFKYYIKKRFSNDFEYYVPLHTELSRSIVYSEDVDVGENKLEQRYEHPVLHANLFSPMVHANMMPLLRRIYKGKQSFSDHLLTRGISQRSKKEISDHQVEEVMEGVGITPVNESELEYDPLLYKDDRNKVDCDFDSVNETSSTASSQAEAPQIPRHFSHQQQPKAHLNPGHEAQRAQPAGRSVSKNAEGVPKITDRALQHDRRHSLSPAPPHRTPYDNALGHDLYSSQRSHGAAHDQPVTRSEHTHDNYRNGRHNGAHSTQNGAHNSIFVASREEHTISIHNPRRLSEDYLHRVQDTGQHLLRTHQSRWDESSSPNVFRR</sequence>
<dbReference type="AlphaFoldDB" id="A0A9P5ZEJ2"/>
<comment type="subcellular location">
    <subcellularLocation>
        <location evidence="1">Membrane</location>
        <topology evidence="1">Multi-pass membrane protein</topology>
    </subcellularLocation>
</comment>
<dbReference type="Pfam" id="PF02714">
    <property type="entry name" value="RSN1_7TM"/>
    <property type="match status" value="1"/>
</dbReference>
<feature type="transmembrane region" description="Helical" evidence="8">
    <location>
        <begin position="432"/>
        <end position="452"/>
    </location>
</feature>
<feature type="domain" description="CSC1/OSCA1-like 7TM region" evidence="9">
    <location>
        <begin position="375"/>
        <end position="661"/>
    </location>
</feature>
<dbReference type="PANTHER" id="PTHR13018">
    <property type="entry name" value="PROBABLE MEMBRANE PROTEIN DUF221-RELATED"/>
    <property type="match status" value="1"/>
</dbReference>
<keyword evidence="13" id="KW-1185">Reference proteome</keyword>
<keyword evidence="5 8" id="KW-1133">Transmembrane helix</keyword>
<dbReference type="Pfam" id="PF13967">
    <property type="entry name" value="RSN1_TM"/>
    <property type="match status" value="1"/>
</dbReference>
<dbReference type="Pfam" id="PF14703">
    <property type="entry name" value="PHM7_cyt"/>
    <property type="match status" value="1"/>
</dbReference>
<feature type="transmembrane region" description="Helical" evidence="8">
    <location>
        <begin position="645"/>
        <end position="666"/>
    </location>
</feature>
<feature type="transmembrane region" description="Helical" evidence="8">
    <location>
        <begin position="377"/>
        <end position="395"/>
    </location>
</feature>
<keyword evidence="3" id="KW-0813">Transport</keyword>
<dbReference type="InterPro" id="IPR003864">
    <property type="entry name" value="CSC1/OSCA1-like_7TM"/>
</dbReference>
<dbReference type="OrthoDB" id="2150324at2759"/>
<organism evidence="12 13">
    <name type="scientific">Pholiota conissans</name>
    <dbReference type="NCBI Taxonomy" id="109636"/>
    <lineage>
        <taxon>Eukaryota</taxon>
        <taxon>Fungi</taxon>
        <taxon>Dikarya</taxon>
        <taxon>Basidiomycota</taxon>
        <taxon>Agaricomycotina</taxon>
        <taxon>Agaricomycetes</taxon>
        <taxon>Agaricomycetidae</taxon>
        <taxon>Agaricales</taxon>
        <taxon>Agaricineae</taxon>
        <taxon>Strophariaceae</taxon>
        <taxon>Pholiota</taxon>
    </lineage>
</organism>
<evidence type="ECO:0000256" key="2">
    <source>
        <dbReference type="ARBA" id="ARBA00007779"/>
    </source>
</evidence>
<feature type="transmembrane region" description="Helical" evidence="8">
    <location>
        <begin position="607"/>
        <end position="625"/>
    </location>
</feature>
<evidence type="ECO:0000256" key="5">
    <source>
        <dbReference type="ARBA" id="ARBA00022989"/>
    </source>
</evidence>
<evidence type="ECO:0000259" key="10">
    <source>
        <dbReference type="Pfam" id="PF13967"/>
    </source>
</evidence>
<name>A0A9P5ZEJ2_9AGAR</name>
<accession>A0A9P5ZEJ2</accession>
<feature type="transmembrane region" description="Helical" evidence="8">
    <location>
        <begin position="29"/>
        <end position="50"/>
    </location>
</feature>
<dbReference type="GO" id="GO:0005227">
    <property type="term" value="F:calcium-activated cation channel activity"/>
    <property type="evidence" value="ECO:0007669"/>
    <property type="project" value="InterPro"/>
</dbReference>
<dbReference type="GO" id="GO:0005886">
    <property type="term" value="C:plasma membrane"/>
    <property type="evidence" value="ECO:0007669"/>
    <property type="project" value="TreeGrafter"/>
</dbReference>
<feature type="transmembrane region" description="Helical" evidence="8">
    <location>
        <begin position="113"/>
        <end position="136"/>
    </location>
</feature>
<protein>
    <submittedName>
        <fullName evidence="12">DUF221-domain-containing protein</fullName>
    </submittedName>
</protein>
<feature type="transmembrane region" description="Helical" evidence="8">
    <location>
        <begin position="156"/>
        <end position="177"/>
    </location>
</feature>
<evidence type="ECO:0000256" key="4">
    <source>
        <dbReference type="ARBA" id="ARBA00022692"/>
    </source>
</evidence>
<evidence type="ECO:0000313" key="12">
    <source>
        <dbReference type="EMBL" id="KAF9485981.1"/>
    </source>
</evidence>
<feature type="region of interest" description="Disordered" evidence="7">
    <location>
        <begin position="820"/>
        <end position="948"/>
    </location>
</feature>
<evidence type="ECO:0000259" key="9">
    <source>
        <dbReference type="Pfam" id="PF02714"/>
    </source>
</evidence>
<comment type="similarity">
    <text evidence="2">Belongs to the CSC1 (TC 1.A.17) family.</text>
</comment>
<dbReference type="InterPro" id="IPR027815">
    <property type="entry name" value="CSC1/OSCA1-like_cyt"/>
</dbReference>
<keyword evidence="6 8" id="KW-0472">Membrane</keyword>
<feature type="compositionally biased region" description="Basic and acidic residues" evidence="7">
    <location>
        <begin position="927"/>
        <end position="936"/>
    </location>
</feature>
<evidence type="ECO:0000256" key="3">
    <source>
        <dbReference type="ARBA" id="ARBA00022448"/>
    </source>
</evidence>
<evidence type="ECO:0000256" key="1">
    <source>
        <dbReference type="ARBA" id="ARBA00004141"/>
    </source>
</evidence>
<dbReference type="PANTHER" id="PTHR13018:SF149">
    <property type="entry name" value="DOMAIN PROTEIN, PUTATIVE (AFU_ORTHOLOGUE AFUA_3G11660)-RELATED"/>
    <property type="match status" value="1"/>
</dbReference>
<keyword evidence="4 8" id="KW-0812">Transmembrane</keyword>
<feature type="compositionally biased region" description="Low complexity" evidence="7">
    <location>
        <begin position="825"/>
        <end position="836"/>
    </location>
</feature>
<evidence type="ECO:0000256" key="7">
    <source>
        <dbReference type="SAM" id="MobiDB-lite"/>
    </source>
</evidence>